<keyword evidence="1" id="KW-1133">Transmembrane helix</keyword>
<dbReference type="HOGENOM" id="CLU_2036487_0_0_0"/>
<reference evidence="2 3" key="1">
    <citation type="submission" date="2012-02" db="EMBL/GenBank/DDBJ databases">
        <title>Complete sequence of chromosome of Singulisphaera acidiphila DSM 18658.</title>
        <authorList>
            <consortium name="US DOE Joint Genome Institute (JGI-PGF)"/>
            <person name="Lucas S."/>
            <person name="Copeland A."/>
            <person name="Lapidus A."/>
            <person name="Glavina del Rio T."/>
            <person name="Dalin E."/>
            <person name="Tice H."/>
            <person name="Bruce D."/>
            <person name="Goodwin L."/>
            <person name="Pitluck S."/>
            <person name="Peters L."/>
            <person name="Ovchinnikova G."/>
            <person name="Chertkov O."/>
            <person name="Kyrpides N."/>
            <person name="Mavromatis K."/>
            <person name="Ivanova N."/>
            <person name="Brettin T."/>
            <person name="Detter J.C."/>
            <person name="Han C."/>
            <person name="Larimer F."/>
            <person name="Land M."/>
            <person name="Hauser L."/>
            <person name="Markowitz V."/>
            <person name="Cheng J.-F."/>
            <person name="Hugenholtz P."/>
            <person name="Woyke T."/>
            <person name="Wu D."/>
            <person name="Tindall B."/>
            <person name="Pomrenke H."/>
            <person name="Brambilla E."/>
            <person name="Klenk H.-P."/>
            <person name="Eisen J.A."/>
        </authorList>
    </citation>
    <scope>NUCLEOTIDE SEQUENCE [LARGE SCALE GENOMIC DNA]</scope>
    <source>
        <strain evidence="3">ATCC BAA-1392 / DSM 18658 / VKM B-2454 / MOB10</strain>
    </source>
</reference>
<dbReference type="AlphaFoldDB" id="L0DHY4"/>
<dbReference type="Proteomes" id="UP000010798">
    <property type="component" value="Chromosome"/>
</dbReference>
<protein>
    <submittedName>
        <fullName evidence="2">Uncharacterized protein</fullName>
    </submittedName>
</protein>
<accession>L0DHY4</accession>
<evidence type="ECO:0000313" key="3">
    <source>
        <dbReference type="Proteomes" id="UP000010798"/>
    </source>
</evidence>
<feature type="transmembrane region" description="Helical" evidence="1">
    <location>
        <begin position="7"/>
        <end position="27"/>
    </location>
</feature>
<organism evidence="2 3">
    <name type="scientific">Singulisphaera acidiphila (strain ATCC BAA-1392 / DSM 18658 / VKM B-2454 / MOB10)</name>
    <dbReference type="NCBI Taxonomy" id="886293"/>
    <lineage>
        <taxon>Bacteria</taxon>
        <taxon>Pseudomonadati</taxon>
        <taxon>Planctomycetota</taxon>
        <taxon>Planctomycetia</taxon>
        <taxon>Isosphaerales</taxon>
        <taxon>Isosphaeraceae</taxon>
        <taxon>Singulisphaera</taxon>
    </lineage>
</organism>
<evidence type="ECO:0000313" key="2">
    <source>
        <dbReference type="EMBL" id="AGA28291.1"/>
    </source>
</evidence>
<sequence>MNQFKRWPLALPALVLEAWIALSLFFAPGWANGWPFGLTIHAVWSGGMAVIGCLMLMTLAAGIGAAISSLLVRYHVELRLAWLVYRAWLWVCTIAIAILGIVMYRTLFAEALRMWPNGYHP</sequence>
<evidence type="ECO:0000256" key="1">
    <source>
        <dbReference type="SAM" id="Phobius"/>
    </source>
</evidence>
<dbReference type="OrthoDB" id="871140at2"/>
<name>L0DHY4_SINAD</name>
<dbReference type="KEGG" id="saci:Sinac_4076"/>
<keyword evidence="1" id="KW-0472">Membrane</keyword>
<dbReference type="RefSeq" id="WP_015247421.1">
    <property type="nucleotide sequence ID" value="NC_019892.1"/>
</dbReference>
<feature type="transmembrane region" description="Helical" evidence="1">
    <location>
        <begin position="47"/>
        <end position="71"/>
    </location>
</feature>
<dbReference type="STRING" id="886293.Sinac_4076"/>
<keyword evidence="3" id="KW-1185">Reference proteome</keyword>
<dbReference type="EMBL" id="CP003364">
    <property type="protein sequence ID" value="AGA28291.1"/>
    <property type="molecule type" value="Genomic_DNA"/>
</dbReference>
<feature type="transmembrane region" description="Helical" evidence="1">
    <location>
        <begin position="83"/>
        <end position="104"/>
    </location>
</feature>
<keyword evidence="1" id="KW-0812">Transmembrane</keyword>
<proteinExistence type="predicted"/>
<gene>
    <name evidence="2" type="ordered locus">Sinac_4076</name>
</gene>